<dbReference type="InterPro" id="IPR039539">
    <property type="entry name" value="Ras_GTPase_bind_prot"/>
</dbReference>
<dbReference type="Gene3D" id="3.30.70.330">
    <property type="match status" value="1"/>
</dbReference>
<evidence type="ECO:0000313" key="6">
    <source>
        <dbReference type="EMBL" id="OEU14635.1"/>
    </source>
</evidence>
<dbReference type="PROSITE" id="PS50102">
    <property type="entry name" value="RRM"/>
    <property type="match status" value="1"/>
</dbReference>
<dbReference type="InterPro" id="IPR018222">
    <property type="entry name" value="Nuclear_transport_factor_2_euk"/>
</dbReference>
<dbReference type="InterPro" id="IPR035979">
    <property type="entry name" value="RBD_domain_sf"/>
</dbReference>
<feature type="domain" description="NTF2" evidence="5">
    <location>
        <begin position="26"/>
        <end position="169"/>
    </location>
</feature>
<feature type="compositionally biased region" description="Low complexity" evidence="3">
    <location>
        <begin position="513"/>
        <end position="524"/>
    </location>
</feature>
<dbReference type="PANTHER" id="PTHR10693">
    <property type="entry name" value="RAS GTPASE-ACTIVATING PROTEIN-BINDING PROTEIN"/>
    <property type="match status" value="1"/>
</dbReference>
<feature type="compositionally biased region" description="Low complexity" evidence="3">
    <location>
        <begin position="225"/>
        <end position="240"/>
    </location>
</feature>
<evidence type="ECO:0008006" key="8">
    <source>
        <dbReference type="Google" id="ProtNLM"/>
    </source>
</evidence>
<feature type="compositionally biased region" description="Basic and acidic residues" evidence="3">
    <location>
        <begin position="74"/>
        <end position="88"/>
    </location>
</feature>
<feature type="compositionally biased region" description="Basic and acidic residues" evidence="3">
    <location>
        <begin position="241"/>
        <end position="250"/>
    </location>
</feature>
<feature type="region of interest" description="Disordered" evidence="3">
    <location>
        <begin position="60"/>
        <end position="89"/>
    </location>
</feature>
<dbReference type="PROSITE" id="PS50177">
    <property type="entry name" value="NTF2_DOMAIN"/>
    <property type="match status" value="1"/>
</dbReference>
<keyword evidence="7" id="KW-1185">Reference proteome</keyword>
<sequence>MSETTATPSPPPPSSDVAAAGTALKVGIAFVKQYYKILSTQPEMVERFYAAPDVDLSYLSHGEGSEPTSPVPLEEYKKSNDKGDHLSTERWGCGNNEKMLFELEDGAIDAQPSTNDGILLVVTACVIFKGSISEDGDGGDTKRRKKFVQTFFLAKFGRNFSVINDILRFLVAEPSSVVIAADSTFAATVSPVNVDSSAAAATAMKNTVDDVAVETKEKKIDAATKSKATTETTEKSSSSASKEETPKSSDDAAAAVDEAPGGGVEETKEEAPDEEEVAAEKATTPTKKTTATKDGKSKKNKSGSNNKSQQQQQPQSPQPAAAKPAPGSWASLVVSGGSAPNTPSRKAPAAAKDKAKLPLPLVVDSKEKDTKENGTSAGIEAEKSKTATTSKNNSGGGGGGSSKKADLKSKEQQQQQNRSKRDPDNTLVIKNLSDNVKEHDIINMFQPFAVATKSRIVGTNLNHHRNLAFVDYDCVAPVNAALKKHAETPFEWNGKVLEVDQKTLEQRARRKAGLSFNNNSNNGYRTGGGSGGGGSGKTGSNSGGGGDQKDKRSGDRDRDRRRSRGNRAGTGAK</sequence>
<proteinExistence type="predicted"/>
<dbReference type="SUPFAM" id="SSF54928">
    <property type="entry name" value="RNA-binding domain, RBD"/>
    <property type="match status" value="1"/>
</dbReference>
<dbReference type="InterPro" id="IPR002075">
    <property type="entry name" value="NTF2_dom"/>
</dbReference>
<organism evidence="6 7">
    <name type="scientific">Fragilariopsis cylindrus CCMP1102</name>
    <dbReference type="NCBI Taxonomy" id="635003"/>
    <lineage>
        <taxon>Eukaryota</taxon>
        <taxon>Sar</taxon>
        <taxon>Stramenopiles</taxon>
        <taxon>Ochrophyta</taxon>
        <taxon>Bacillariophyta</taxon>
        <taxon>Bacillariophyceae</taxon>
        <taxon>Bacillariophycidae</taxon>
        <taxon>Bacillariales</taxon>
        <taxon>Bacillariaceae</taxon>
        <taxon>Fragilariopsis</taxon>
    </lineage>
</organism>
<dbReference type="GO" id="GO:0005829">
    <property type="term" value="C:cytosol"/>
    <property type="evidence" value="ECO:0007669"/>
    <property type="project" value="TreeGrafter"/>
</dbReference>
<dbReference type="SUPFAM" id="SSF54427">
    <property type="entry name" value="NTF2-like"/>
    <property type="match status" value="1"/>
</dbReference>
<gene>
    <name evidence="6" type="ORF">FRACYDRAFT_241188</name>
</gene>
<evidence type="ECO:0000256" key="3">
    <source>
        <dbReference type="SAM" id="MobiDB-lite"/>
    </source>
</evidence>
<dbReference type="AlphaFoldDB" id="A0A1E7F9E5"/>
<dbReference type="Pfam" id="PF00076">
    <property type="entry name" value="RRM_1"/>
    <property type="match status" value="1"/>
</dbReference>
<reference evidence="6 7" key="1">
    <citation type="submission" date="2016-09" db="EMBL/GenBank/DDBJ databases">
        <title>Extensive genetic diversity and differential bi-allelic expression allows diatom success in the polar Southern Ocean.</title>
        <authorList>
            <consortium name="DOE Joint Genome Institute"/>
            <person name="Mock T."/>
            <person name="Otillar R.P."/>
            <person name="Strauss J."/>
            <person name="Dupont C."/>
            <person name="Frickenhaus S."/>
            <person name="Maumus F."/>
            <person name="Mcmullan M."/>
            <person name="Sanges R."/>
            <person name="Schmutz J."/>
            <person name="Toseland A."/>
            <person name="Valas R."/>
            <person name="Veluchamy A."/>
            <person name="Ward B.J."/>
            <person name="Allen A."/>
            <person name="Barry K."/>
            <person name="Falciatore A."/>
            <person name="Ferrante M."/>
            <person name="Fortunato A.E."/>
            <person name="Gloeckner G."/>
            <person name="Gruber A."/>
            <person name="Hipkin R."/>
            <person name="Janech M."/>
            <person name="Kroth P."/>
            <person name="Leese F."/>
            <person name="Lindquist E."/>
            <person name="Lyon B.R."/>
            <person name="Martin J."/>
            <person name="Mayer C."/>
            <person name="Parker M."/>
            <person name="Quesneville H."/>
            <person name="Raymond J."/>
            <person name="Uhlig C."/>
            <person name="Valentin K.U."/>
            <person name="Worden A.Z."/>
            <person name="Armbrust E.V."/>
            <person name="Bowler C."/>
            <person name="Green B."/>
            <person name="Moulton V."/>
            <person name="Van Oosterhout C."/>
            <person name="Grigoriev I."/>
        </authorList>
    </citation>
    <scope>NUCLEOTIDE SEQUENCE [LARGE SCALE GENOMIC DNA]</scope>
    <source>
        <strain evidence="6 7">CCMP1102</strain>
    </source>
</reference>
<dbReference type="SMART" id="SM00360">
    <property type="entry name" value="RRM"/>
    <property type="match status" value="1"/>
</dbReference>
<feature type="domain" description="RRM" evidence="4">
    <location>
        <begin position="425"/>
        <end position="504"/>
    </location>
</feature>
<dbReference type="KEGG" id="fcy:FRACYDRAFT_241188"/>
<evidence type="ECO:0000313" key="7">
    <source>
        <dbReference type="Proteomes" id="UP000095751"/>
    </source>
</evidence>
<dbReference type="CDD" id="cd00590">
    <property type="entry name" value="RRM_SF"/>
    <property type="match status" value="1"/>
</dbReference>
<evidence type="ECO:0000256" key="1">
    <source>
        <dbReference type="ARBA" id="ARBA00022884"/>
    </source>
</evidence>
<evidence type="ECO:0000259" key="4">
    <source>
        <dbReference type="PROSITE" id="PS50102"/>
    </source>
</evidence>
<dbReference type="GO" id="GO:1990904">
    <property type="term" value="C:ribonucleoprotein complex"/>
    <property type="evidence" value="ECO:0007669"/>
    <property type="project" value="TreeGrafter"/>
</dbReference>
<feature type="compositionally biased region" description="Basic and acidic residues" evidence="3">
    <location>
        <begin position="547"/>
        <end position="560"/>
    </location>
</feature>
<dbReference type="PANTHER" id="PTHR10693:SF20">
    <property type="entry name" value="AT27578P"/>
    <property type="match status" value="1"/>
</dbReference>
<dbReference type="Pfam" id="PF02136">
    <property type="entry name" value="NTF2"/>
    <property type="match status" value="1"/>
</dbReference>
<dbReference type="InParanoid" id="A0A1E7F9E5"/>
<evidence type="ECO:0000256" key="2">
    <source>
        <dbReference type="PROSITE-ProRule" id="PRU00176"/>
    </source>
</evidence>
<keyword evidence="1 2" id="KW-0694">RNA-binding</keyword>
<dbReference type="GO" id="GO:0003729">
    <property type="term" value="F:mRNA binding"/>
    <property type="evidence" value="ECO:0007669"/>
    <property type="project" value="TreeGrafter"/>
</dbReference>
<dbReference type="Gene3D" id="3.10.450.50">
    <property type="match status" value="1"/>
</dbReference>
<evidence type="ECO:0000259" key="5">
    <source>
        <dbReference type="PROSITE" id="PS50177"/>
    </source>
</evidence>
<name>A0A1E7F9E5_9STRA</name>
<dbReference type="InterPro" id="IPR000504">
    <property type="entry name" value="RRM_dom"/>
</dbReference>
<dbReference type="OrthoDB" id="339151at2759"/>
<dbReference type="EMBL" id="KV784360">
    <property type="protein sequence ID" value="OEU14635.1"/>
    <property type="molecule type" value="Genomic_DNA"/>
</dbReference>
<feature type="region of interest" description="Disordered" evidence="3">
    <location>
        <begin position="511"/>
        <end position="573"/>
    </location>
</feature>
<feature type="compositionally biased region" description="Low complexity" evidence="3">
    <location>
        <begin position="302"/>
        <end position="328"/>
    </location>
</feature>
<dbReference type="InterPro" id="IPR012677">
    <property type="entry name" value="Nucleotide-bd_a/b_plait_sf"/>
</dbReference>
<feature type="compositionally biased region" description="Low complexity" evidence="3">
    <location>
        <begin position="280"/>
        <end position="289"/>
    </location>
</feature>
<feature type="compositionally biased region" description="Gly residues" evidence="3">
    <location>
        <begin position="525"/>
        <end position="546"/>
    </location>
</feature>
<protein>
    <recommendedName>
        <fullName evidence="8">NTF2 domain-containing protein</fullName>
    </recommendedName>
</protein>
<dbReference type="InterPro" id="IPR032710">
    <property type="entry name" value="NTF2-like_dom_sf"/>
</dbReference>
<dbReference type="Proteomes" id="UP000095751">
    <property type="component" value="Unassembled WGS sequence"/>
</dbReference>
<feature type="region of interest" description="Disordered" evidence="3">
    <location>
        <begin position="220"/>
        <end position="426"/>
    </location>
</feature>
<accession>A0A1E7F9E5</accession>